<dbReference type="InterPro" id="IPR036291">
    <property type="entry name" value="NAD(P)-bd_dom_sf"/>
</dbReference>
<sequence>MTDLKGKAALVTGGSRGIGAAIVKRLARDGADVAFTYVSPAGKAKAEDVVAEVEALGRRAVAIQADAAEADAVTGAVERAARELGRLDILVNNAGVFPSGPFEEVALDELDRALAIHARAAFLGAQAALAHLPEGGRIVSIGSSLVDRVPFPGIVLYSMSKSALSGFTKGLARELGPRGITVNLVHPGSTDTDMNPADGDSADFQRGLSALGRYAEADDIAATVAHLVGPGGRSITGADFTVDGGTNA</sequence>
<dbReference type="EMBL" id="CP040916">
    <property type="protein sequence ID" value="QDQ13981.1"/>
    <property type="molecule type" value="Genomic_DNA"/>
</dbReference>
<dbReference type="FunFam" id="3.40.50.720:FF:000084">
    <property type="entry name" value="Short-chain dehydrogenase reductase"/>
    <property type="match status" value="1"/>
</dbReference>
<evidence type="ECO:0000313" key="4">
    <source>
        <dbReference type="EMBL" id="QDQ13981.1"/>
    </source>
</evidence>
<name>A0A516REB1_STRST</name>
<dbReference type="SUPFAM" id="SSF51735">
    <property type="entry name" value="NAD(P)-binding Rossmann-fold domains"/>
    <property type="match status" value="1"/>
</dbReference>
<dbReference type="InterPro" id="IPR002347">
    <property type="entry name" value="SDR_fam"/>
</dbReference>
<dbReference type="SMART" id="SM00822">
    <property type="entry name" value="PKS_KR"/>
    <property type="match status" value="1"/>
</dbReference>
<dbReference type="PANTHER" id="PTHR43639">
    <property type="entry name" value="OXIDOREDUCTASE, SHORT-CHAIN DEHYDROGENASE/REDUCTASE FAMILY (AFU_ORTHOLOGUE AFUA_5G02870)"/>
    <property type="match status" value="1"/>
</dbReference>
<comment type="similarity">
    <text evidence="1">Belongs to the short-chain dehydrogenases/reductases (SDR) family.</text>
</comment>
<organism evidence="4 5">
    <name type="scientific">Streptomyces spectabilis</name>
    <dbReference type="NCBI Taxonomy" id="68270"/>
    <lineage>
        <taxon>Bacteria</taxon>
        <taxon>Bacillati</taxon>
        <taxon>Actinomycetota</taxon>
        <taxon>Actinomycetes</taxon>
        <taxon>Kitasatosporales</taxon>
        <taxon>Streptomycetaceae</taxon>
        <taxon>Streptomyces</taxon>
    </lineage>
</organism>
<evidence type="ECO:0000256" key="1">
    <source>
        <dbReference type="ARBA" id="ARBA00006484"/>
    </source>
</evidence>
<dbReference type="PANTHER" id="PTHR43639:SF1">
    <property type="entry name" value="SHORT-CHAIN DEHYDROGENASE_REDUCTASE FAMILY PROTEIN"/>
    <property type="match status" value="1"/>
</dbReference>
<dbReference type="Proteomes" id="UP000316806">
    <property type="component" value="Chromosome"/>
</dbReference>
<dbReference type="InterPro" id="IPR057326">
    <property type="entry name" value="KR_dom"/>
</dbReference>
<dbReference type="GO" id="GO:0016491">
    <property type="term" value="F:oxidoreductase activity"/>
    <property type="evidence" value="ECO:0007669"/>
    <property type="project" value="UniProtKB-KW"/>
</dbReference>
<evidence type="ECO:0000313" key="5">
    <source>
        <dbReference type="Proteomes" id="UP000316806"/>
    </source>
</evidence>
<dbReference type="AlphaFoldDB" id="A0A516REB1"/>
<dbReference type="Gene3D" id="3.40.50.720">
    <property type="entry name" value="NAD(P)-binding Rossmann-like Domain"/>
    <property type="match status" value="1"/>
</dbReference>
<evidence type="ECO:0000259" key="3">
    <source>
        <dbReference type="SMART" id="SM00822"/>
    </source>
</evidence>
<proteinExistence type="inferred from homology"/>
<protein>
    <submittedName>
        <fullName evidence="4">SDR family oxidoreductase</fullName>
    </submittedName>
</protein>
<reference evidence="4 5" key="1">
    <citation type="journal article" date="2019" name="J. Ind. Microbiol. Biotechnol.">
        <title>The complete genomic sequence of Streptomyces spectabilis NRRL-2792 and identification of secondary metabolite biosynthetic gene clusters.</title>
        <authorList>
            <person name="Sinha A."/>
            <person name="Phillips-Salemka S."/>
            <person name="Niraula T.A."/>
            <person name="Short K.A."/>
            <person name="Niraula N.P."/>
        </authorList>
    </citation>
    <scope>NUCLEOTIDE SEQUENCE [LARGE SCALE GENOMIC DNA]</scope>
    <source>
        <strain evidence="4 5">NRRL 2792</strain>
    </source>
</reference>
<dbReference type="RefSeq" id="WP_144321211.1">
    <property type="nucleotide sequence ID" value="NZ_CP040916.1"/>
</dbReference>
<keyword evidence="2" id="KW-0560">Oxidoreductase</keyword>
<evidence type="ECO:0000256" key="2">
    <source>
        <dbReference type="ARBA" id="ARBA00023002"/>
    </source>
</evidence>
<dbReference type="PROSITE" id="PS00061">
    <property type="entry name" value="ADH_SHORT"/>
    <property type="match status" value="1"/>
</dbReference>
<dbReference type="PRINTS" id="PR00081">
    <property type="entry name" value="GDHRDH"/>
</dbReference>
<feature type="domain" description="Ketoreductase" evidence="3">
    <location>
        <begin position="7"/>
        <end position="188"/>
    </location>
</feature>
<dbReference type="InterPro" id="IPR020904">
    <property type="entry name" value="Sc_DH/Rdtase_CS"/>
</dbReference>
<dbReference type="PRINTS" id="PR00080">
    <property type="entry name" value="SDRFAMILY"/>
</dbReference>
<dbReference type="Pfam" id="PF13561">
    <property type="entry name" value="adh_short_C2"/>
    <property type="match status" value="1"/>
</dbReference>
<accession>A0A516REB1</accession>
<gene>
    <name evidence="4" type="ORF">FH965_28245</name>
</gene>